<dbReference type="InterPro" id="IPR036398">
    <property type="entry name" value="CA_dom_sf"/>
</dbReference>
<dbReference type="CDD" id="cd00326">
    <property type="entry name" value="alpha_CA"/>
    <property type="match status" value="1"/>
</dbReference>
<dbReference type="SUPFAM" id="SSF51069">
    <property type="entry name" value="Carbonic anhydrase"/>
    <property type="match status" value="1"/>
</dbReference>
<dbReference type="Pfam" id="PF00194">
    <property type="entry name" value="Carb_anhydrase"/>
    <property type="match status" value="1"/>
</dbReference>
<dbReference type="GO" id="GO:0004089">
    <property type="term" value="F:carbonate dehydratase activity"/>
    <property type="evidence" value="ECO:0007669"/>
    <property type="project" value="InterPro"/>
</dbReference>
<dbReference type="InterPro" id="IPR001148">
    <property type="entry name" value="CA_dom"/>
</dbReference>
<dbReference type="KEGG" id="sliu:111355737"/>
<evidence type="ECO:0000259" key="3">
    <source>
        <dbReference type="PROSITE" id="PS51144"/>
    </source>
</evidence>
<dbReference type="GO" id="GO:0008270">
    <property type="term" value="F:zinc ion binding"/>
    <property type="evidence" value="ECO:0007669"/>
    <property type="project" value="InterPro"/>
</dbReference>
<dbReference type="GO" id="GO:0005737">
    <property type="term" value="C:cytoplasm"/>
    <property type="evidence" value="ECO:0007669"/>
    <property type="project" value="TreeGrafter"/>
</dbReference>
<name>A0A9J7IUJ5_SPOLT</name>
<dbReference type="PANTHER" id="PTHR18952">
    <property type="entry name" value="CARBONIC ANHYDRASE"/>
    <property type="match status" value="1"/>
</dbReference>
<feature type="domain" description="Alpha-carbonic anhydrase" evidence="3">
    <location>
        <begin position="145"/>
        <end position="393"/>
    </location>
</feature>
<evidence type="ECO:0000313" key="4">
    <source>
        <dbReference type="Proteomes" id="UP000301870"/>
    </source>
</evidence>
<protein>
    <submittedName>
        <fullName evidence="5">Carbonic anhydrase 6-like isoform X1</fullName>
    </submittedName>
</protein>
<evidence type="ECO:0000256" key="1">
    <source>
        <dbReference type="ARBA" id="ARBA00010718"/>
    </source>
</evidence>
<dbReference type="InterPro" id="IPR023561">
    <property type="entry name" value="Carbonic_anhydrase_a-class"/>
</dbReference>
<keyword evidence="4" id="KW-1185">Reference proteome</keyword>
<proteinExistence type="inferred from homology"/>
<evidence type="ECO:0000256" key="2">
    <source>
        <dbReference type="SAM" id="SignalP"/>
    </source>
</evidence>
<dbReference type="PANTHER" id="PTHR18952:SF124">
    <property type="entry name" value="CARBONIC ANHYDRASE 7"/>
    <property type="match status" value="1"/>
</dbReference>
<gene>
    <name evidence="5" type="primary">LOC111355737</name>
</gene>
<organism evidence="4 5">
    <name type="scientific">Spodoptera litura</name>
    <name type="common">Asian cotton leafworm</name>
    <dbReference type="NCBI Taxonomy" id="69820"/>
    <lineage>
        <taxon>Eukaryota</taxon>
        <taxon>Metazoa</taxon>
        <taxon>Ecdysozoa</taxon>
        <taxon>Arthropoda</taxon>
        <taxon>Hexapoda</taxon>
        <taxon>Insecta</taxon>
        <taxon>Pterygota</taxon>
        <taxon>Neoptera</taxon>
        <taxon>Endopterygota</taxon>
        <taxon>Lepidoptera</taxon>
        <taxon>Glossata</taxon>
        <taxon>Ditrysia</taxon>
        <taxon>Noctuoidea</taxon>
        <taxon>Noctuidae</taxon>
        <taxon>Amphipyrinae</taxon>
        <taxon>Spodoptera</taxon>
    </lineage>
</organism>
<dbReference type="OrthoDB" id="429145at2759"/>
<dbReference type="AlphaFoldDB" id="A0A9J7IUJ5"/>
<feature type="signal peptide" evidence="2">
    <location>
        <begin position="1"/>
        <end position="23"/>
    </location>
</feature>
<accession>A0A9J7IUJ5</accession>
<reference evidence="5" key="1">
    <citation type="submission" date="2025-08" db="UniProtKB">
        <authorList>
            <consortium name="RefSeq"/>
        </authorList>
    </citation>
    <scope>IDENTIFICATION</scope>
    <source>
        <strain evidence="5">Ishihara</strain>
        <tissue evidence="5">Whole body</tissue>
    </source>
</reference>
<dbReference type="Proteomes" id="UP000301870">
    <property type="component" value="Chromosome 21"/>
</dbReference>
<sequence length="393" mass="45287">MYQKKISNVTLWYLLILHIRVSGYTGTPRLRKVTLEDILVLTNHTGQLQDQTSSRTNTLFDDADDIQRQLDNEARDRLKFGRPKTIWVFHFPTHFPDRNSIDEDAPEDQIRYPRDLILRKKPREEETEDEATANDLMTPPLPPFLDWEYISQGRWDKTFPECGGKSQSPVDLPIAGLIKARGARSLLFQNYDVQAQELTLMNDGKRVMLFGEWKSAQRPLIYGGAAHSRRYLFHSLTLHLPAEHTVGGLQYPAETQAFYVSAEYRNLEHALDASPSDPQAFLAVANLYKYSNHSHKGLEELLQLSKSVRYRNISIKAKSLSYFNPPFKDYACYQGSLSTPPCTESVLWLVRGRTLSVMRESVEEILLKTQSSPQQMSFRTVQPLNDRKVYLFK</sequence>
<dbReference type="SMART" id="SM01057">
    <property type="entry name" value="Carb_anhydrase"/>
    <property type="match status" value="1"/>
</dbReference>
<keyword evidence="2" id="KW-0732">Signal</keyword>
<dbReference type="GeneID" id="111355737"/>
<comment type="similarity">
    <text evidence="1">Belongs to the alpha-carbonic anhydrase family.</text>
</comment>
<dbReference type="RefSeq" id="XP_022825555.1">
    <property type="nucleotide sequence ID" value="XM_022969787.1"/>
</dbReference>
<evidence type="ECO:0000313" key="5">
    <source>
        <dbReference type="RefSeq" id="XP_022825555.1"/>
    </source>
</evidence>
<dbReference type="PROSITE" id="PS51144">
    <property type="entry name" value="ALPHA_CA_2"/>
    <property type="match status" value="1"/>
</dbReference>
<feature type="chain" id="PRO_5039949521" evidence="2">
    <location>
        <begin position="24"/>
        <end position="393"/>
    </location>
</feature>
<dbReference type="Gene3D" id="3.10.200.10">
    <property type="entry name" value="Alpha carbonic anhydrase"/>
    <property type="match status" value="1"/>
</dbReference>